<keyword evidence="7" id="KW-1185">Reference proteome</keyword>
<dbReference type="HOGENOM" id="CLU_003125_7_0_1"/>
<proteinExistence type="predicted"/>
<keyword evidence="3" id="KW-0479">Metal-binding</keyword>
<dbReference type="InterPro" id="IPR008930">
    <property type="entry name" value="Terpenoid_cyclase/PrenylTrfase"/>
</dbReference>
<name>A0A0E0D0X3_9ORYZ</name>
<dbReference type="STRING" id="40149.A0A0E0D0X3"/>
<evidence type="ECO:0000313" key="7">
    <source>
        <dbReference type="Proteomes" id="UP000008021"/>
    </source>
</evidence>
<evidence type="ECO:0000313" key="6">
    <source>
        <dbReference type="EnsemblPlants" id="OMERI03G16340.1"/>
    </source>
</evidence>
<organism evidence="6">
    <name type="scientific">Oryza meridionalis</name>
    <dbReference type="NCBI Taxonomy" id="40149"/>
    <lineage>
        <taxon>Eukaryota</taxon>
        <taxon>Viridiplantae</taxon>
        <taxon>Streptophyta</taxon>
        <taxon>Embryophyta</taxon>
        <taxon>Tracheophyta</taxon>
        <taxon>Spermatophyta</taxon>
        <taxon>Magnoliopsida</taxon>
        <taxon>Liliopsida</taxon>
        <taxon>Poales</taxon>
        <taxon>Poaceae</taxon>
        <taxon>BOP clade</taxon>
        <taxon>Oryzoideae</taxon>
        <taxon>Oryzeae</taxon>
        <taxon>Oryzinae</taxon>
        <taxon>Oryza</taxon>
    </lineage>
</organism>
<dbReference type="EnsemblPlants" id="OMERI03G16340.1">
    <property type="protein sequence ID" value="OMERI03G16340.1"/>
    <property type="gene ID" value="OMERI03G16340"/>
</dbReference>
<evidence type="ECO:0000259" key="4">
    <source>
        <dbReference type="Pfam" id="PF01397"/>
    </source>
</evidence>
<dbReference type="Pfam" id="PF01397">
    <property type="entry name" value="Terpene_synth"/>
    <property type="match status" value="1"/>
</dbReference>
<comment type="cofactor">
    <cofactor evidence="2">
        <name>Mg(2+)</name>
        <dbReference type="ChEBI" id="CHEBI:18420"/>
    </cofactor>
</comment>
<dbReference type="InterPro" id="IPR008949">
    <property type="entry name" value="Isoprenoid_synthase_dom_sf"/>
</dbReference>
<dbReference type="GO" id="GO:0010333">
    <property type="term" value="F:terpene synthase activity"/>
    <property type="evidence" value="ECO:0007669"/>
    <property type="project" value="InterPro"/>
</dbReference>
<evidence type="ECO:0000256" key="2">
    <source>
        <dbReference type="ARBA" id="ARBA00001946"/>
    </source>
</evidence>
<dbReference type="Gene3D" id="1.10.600.10">
    <property type="entry name" value="Farnesyl Diphosphate Synthase"/>
    <property type="match status" value="1"/>
</dbReference>
<evidence type="ECO:0000256" key="3">
    <source>
        <dbReference type="ARBA" id="ARBA00022723"/>
    </source>
</evidence>
<dbReference type="InterPro" id="IPR005630">
    <property type="entry name" value="Terpene_synthase_metal-bd"/>
</dbReference>
<evidence type="ECO:0000259" key="5">
    <source>
        <dbReference type="Pfam" id="PF03936"/>
    </source>
</evidence>
<dbReference type="AlphaFoldDB" id="A0A0E0D0X3"/>
<dbReference type="InterPro" id="IPR036965">
    <property type="entry name" value="Terpene_synth_N_sf"/>
</dbReference>
<dbReference type="InterPro" id="IPR050148">
    <property type="entry name" value="Terpene_synthase-like"/>
</dbReference>
<dbReference type="eggNOG" id="ENOG502QUCN">
    <property type="taxonomic scope" value="Eukaryota"/>
</dbReference>
<dbReference type="Gene3D" id="1.50.10.130">
    <property type="entry name" value="Terpene synthase, N-terminal domain"/>
    <property type="match status" value="1"/>
</dbReference>
<dbReference type="SFLD" id="SFLDS00005">
    <property type="entry name" value="Isoprenoid_Synthase_Type_I"/>
    <property type="match status" value="1"/>
</dbReference>
<dbReference type="SFLD" id="SFLDG01019">
    <property type="entry name" value="Terpene_Cyclase_Like_1_C_Termi"/>
    <property type="match status" value="1"/>
</dbReference>
<dbReference type="Proteomes" id="UP000008021">
    <property type="component" value="Chromosome 3"/>
</dbReference>
<dbReference type="PANTHER" id="PTHR31225:SF63">
    <property type="entry name" value="BETA-SELINENE SYNTHASE"/>
    <property type="match status" value="1"/>
</dbReference>
<evidence type="ECO:0000256" key="1">
    <source>
        <dbReference type="ARBA" id="ARBA00001936"/>
    </source>
</evidence>
<dbReference type="InterPro" id="IPR034741">
    <property type="entry name" value="Terpene_cyclase-like_1_C"/>
</dbReference>
<dbReference type="InterPro" id="IPR044814">
    <property type="entry name" value="Terpene_cyclase_plant_C1"/>
</dbReference>
<feature type="domain" description="Terpene synthase N-terminal" evidence="4">
    <location>
        <begin position="41"/>
        <end position="236"/>
    </location>
</feature>
<protein>
    <submittedName>
        <fullName evidence="6">Uncharacterized protein</fullName>
    </submittedName>
</protein>
<dbReference type="PANTHER" id="PTHR31225">
    <property type="entry name" value="OS04G0344100 PROTEIN-RELATED"/>
    <property type="match status" value="1"/>
</dbReference>
<sequence>MSGSSVLATEVLAVNGGSSPFAAAAVVTTGPLLQGFAPSVWGDFFITYALSNSQACRLNSVVHRSEECRRERAEALKGQVRRKLLKATSNSSVAEMVVLVDTLERLGIDNHFRHEIGAMLHRVHSEEHGGGGGAAGSDVADDDLHVTSLRFRLLRQHGLGISADVFDKFRDNGGSFRASLSSDTRGLLSLYNAAHLAMPGEEVLDDAIAFSRRHLRSMKTAGKLRSPMAEQVSRALDIPLPRTPRRLEAMRYIHEYGDEPGFDGVVLELARLDFELVKSLHLRELKALTLWWKDFYDNVKLSYTRDRIAEVFFWVSGVYYEEEYSRARIMLAKVFGLITLMDDTYDVQATLDECCRFNEAIQRWDNGAVSLLPEYMHAYYIQLLSNFDEMENSLEPNEKHRVSYAITMYKQLSEYYLQEARWSSHRYLPSFAEHLYVSSISSGIPALAPAVLMGVHDGDGVATKEALEWACAIPDLLLASGEVGRLLNDIAAWKVGKNRKDVQSLVETYMTEHGAGGDAAVAAVAAASERAWRRINRACVEAVEPALLPAAQLLVNLTSTMEVVYLGGKDGYTSGSGLKGVITDLLLGPVHDD</sequence>
<accession>A0A0E0D0X3</accession>
<dbReference type="InterPro" id="IPR001906">
    <property type="entry name" value="Terpene_synth_N"/>
</dbReference>
<dbReference type="GO" id="GO:0016102">
    <property type="term" value="P:diterpenoid biosynthetic process"/>
    <property type="evidence" value="ECO:0007669"/>
    <property type="project" value="InterPro"/>
</dbReference>
<reference evidence="6" key="1">
    <citation type="submission" date="2015-04" db="UniProtKB">
        <authorList>
            <consortium name="EnsemblPlants"/>
        </authorList>
    </citation>
    <scope>IDENTIFICATION</scope>
</reference>
<dbReference type="Gramene" id="OMERI03G16340.1">
    <property type="protein sequence ID" value="OMERI03G16340.1"/>
    <property type="gene ID" value="OMERI03G16340"/>
</dbReference>
<dbReference type="GO" id="GO:0000287">
    <property type="term" value="F:magnesium ion binding"/>
    <property type="evidence" value="ECO:0007669"/>
    <property type="project" value="InterPro"/>
</dbReference>
<dbReference type="SUPFAM" id="SSF48576">
    <property type="entry name" value="Terpenoid synthases"/>
    <property type="match status" value="1"/>
</dbReference>
<feature type="domain" description="Terpene synthase metal-binding" evidence="5">
    <location>
        <begin position="293"/>
        <end position="533"/>
    </location>
</feature>
<dbReference type="SUPFAM" id="SSF48239">
    <property type="entry name" value="Terpenoid cyclases/Protein prenyltransferases"/>
    <property type="match status" value="1"/>
</dbReference>
<comment type="cofactor">
    <cofactor evidence="1">
        <name>Mn(2+)</name>
        <dbReference type="ChEBI" id="CHEBI:29035"/>
    </cofactor>
</comment>
<dbReference type="Pfam" id="PF03936">
    <property type="entry name" value="Terpene_synth_C"/>
    <property type="match status" value="1"/>
</dbReference>
<reference evidence="6" key="2">
    <citation type="submission" date="2018-05" db="EMBL/GenBank/DDBJ databases">
        <title>OmerRS3 (Oryza meridionalis Reference Sequence Version 3).</title>
        <authorList>
            <person name="Zhang J."/>
            <person name="Kudrna D."/>
            <person name="Lee S."/>
            <person name="Talag J."/>
            <person name="Welchert J."/>
            <person name="Wing R.A."/>
        </authorList>
    </citation>
    <scope>NUCLEOTIDE SEQUENCE [LARGE SCALE GENOMIC DNA]</scope>
    <source>
        <strain evidence="6">cv. OR44</strain>
    </source>
</reference>
<dbReference type="CDD" id="cd00684">
    <property type="entry name" value="Terpene_cyclase_plant_C1"/>
    <property type="match status" value="1"/>
</dbReference>